<name>A0A1C9CFP8_9FLOR</name>
<dbReference type="InterPro" id="IPR035104">
    <property type="entry name" value="Ribosomal_protein_S1-like"/>
</dbReference>
<keyword evidence="5" id="KW-0934">Plastid</keyword>
<dbReference type="EMBL" id="KX284723">
    <property type="protein sequence ID" value="AOM67194.1"/>
    <property type="molecule type" value="Genomic_DNA"/>
</dbReference>
<accession>A0A1C9CFP8</accession>
<dbReference type="Gene3D" id="2.40.50.140">
    <property type="entry name" value="Nucleic acid-binding proteins"/>
    <property type="match status" value="2"/>
</dbReference>
<dbReference type="CDD" id="cd00164">
    <property type="entry name" value="S1_like"/>
    <property type="match status" value="1"/>
</dbReference>
<evidence type="ECO:0000259" key="4">
    <source>
        <dbReference type="PROSITE" id="PS50126"/>
    </source>
</evidence>
<protein>
    <submittedName>
        <fullName evidence="5">Ribosomal protein S1</fullName>
    </submittedName>
</protein>
<gene>
    <name evidence="5" type="primary">rps1</name>
    <name evidence="5" type="ORF">Hrvl_134</name>
</gene>
<dbReference type="PRINTS" id="PR00681">
    <property type="entry name" value="RIBOSOMALS1"/>
</dbReference>
<proteinExistence type="inferred from homology"/>
<dbReference type="InterPro" id="IPR050437">
    <property type="entry name" value="Ribos_protein_bS1-like"/>
</dbReference>
<reference evidence="5" key="1">
    <citation type="journal article" date="2016" name="BMC Biol.">
        <title>Parallel evolution of highly conserved plastid genome architecture in red seaweeds and seed plants.</title>
        <authorList>
            <person name="Lee J."/>
            <person name="Cho C.H."/>
            <person name="Park S.I."/>
            <person name="Choi J.W."/>
            <person name="Song H.S."/>
            <person name="West J.A."/>
            <person name="Bhattacharya D."/>
            <person name="Yoon H.S."/>
        </authorList>
    </citation>
    <scope>NUCLEOTIDE SEQUENCE</scope>
</reference>
<dbReference type="PANTHER" id="PTHR10724">
    <property type="entry name" value="30S RIBOSOMAL PROTEIN S1"/>
    <property type="match status" value="1"/>
</dbReference>
<sequence length="263" mass="29817">MINNSKTKKITGFLRTSFKAILEQFKYNLNLGDIVAGSIFSSELYGYLVDIGDKNAAFLPRNELTITNNTTVNWKTAQEFFILSYDTNLSQLILSIKRLEYLRAWKRIQQLKNEDAIVYALVTGTNSGGLLINLDGISGFLPNSHITNLAFKQAMISTIVPLKFLFVNERLNKLLLSHRKATIFMSNFKVGNIINTKIIQVKDYGLLVQAQNIPALLHTSELPTIIFSKLKEDFQINEYLKIMIIHINAKQGRIAVSVKKLFV</sequence>
<dbReference type="InterPro" id="IPR012340">
    <property type="entry name" value="NA-bd_OB-fold"/>
</dbReference>
<evidence type="ECO:0000256" key="1">
    <source>
        <dbReference type="ARBA" id="ARBA00006767"/>
    </source>
</evidence>
<dbReference type="GO" id="GO:0005840">
    <property type="term" value="C:ribosome"/>
    <property type="evidence" value="ECO:0007669"/>
    <property type="project" value="UniProtKB-KW"/>
</dbReference>
<dbReference type="PANTHER" id="PTHR10724:SF7">
    <property type="entry name" value="SMALL RIBOSOMAL SUBUNIT PROTEIN BS1C"/>
    <property type="match status" value="1"/>
</dbReference>
<dbReference type="InterPro" id="IPR003029">
    <property type="entry name" value="S1_domain"/>
</dbReference>
<dbReference type="GO" id="GO:1990904">
    <property type="term" value="C:ribonucleoprotein complex"/>
    <property type="evidence" value="ECO:0007669"/>
    <property type="project" value="UniProtKB-KW"/>
</dbReference>
<comment type="similarity">
    <text evidence="1">Belongs to the bacterial ribosomal protein bS1 family.</text>
</comment>
<dbReference type="GO" id="GO:0003735">
    <property type="term" value="F:structural constituent of ribosome"/>
    <property type="evidence" value="ECO:0007669"/>
    <property type="project" value="TreeGrafter"/>
</dbReference>
<dbReference type="GO" id="GO:0003729">
    <property type="term" value="F:mRNA binding"/>
    <property type="evidence" value="ECO:0007669"/>
    <property type="project" value="TreeGrafter"/>
</dbReference>
<keyword evidence="2 5" id="KW-0689">Ribosomal protein</keyword>
<dbReference type="SUPFAM" id="SSF50249">
    <property type="entry name" value="Nucleic acid-binding proteins"/>
    <property type="match status" value="3"/>
</dbReference>
<geneLocation type="plastid" evidence="5"/>
<dbReference type="SMART" id="SM00316">
    <property type="entry name" value="S1"/>
    <property type="match status" value="3"/>
</dbReference>
<dbReference type="RefSeq" id="YP_009297650.1">
    <property type="nucleotide sequence ID" value="NC_031177.1"/>
</dbReference>
<keyword evidence="3" id="KW-0687">Ribonucleoprotein</keyword>
<dbReference type="PROSITE" id="PS50126">
    <property type="entry name" value="S1"/>
    <property type="match status" value="3"/>
</dbReference>
<feature type="domain" description="S1 motif" evidence="4">
    <location>
        <begin position="115"/>
        <end position="179"/>
    </location>
</feature>
<dbReference type="GeneID" id="29074206"/>
<evidence type="ECO:0000313" key="5">
    <source>
        <dbReference type="EMBL" id="AOM67194.1"/>
    </source>
</evidence>
<dbReference type="AlphaFoldDB" id="A0A1C9CFP8"/>
<organism evidence="5">
    <name type="scientific">Hildenbrandia rivularis</name>
    <dbReference type="NCBI Taxonomy" id="135206"/>
    <lineage>
        <taxon>Eukaryota</taxon>
        <taxon>Rhodophyta</taxon>
        <taxon>Florideophyceae</taxon>
        <taxon>Hildenbrandiophycidae</taxon>
        <taxon>Hildenbrandiales</taxon>
        <taxon>Hildenbrandiaceae</taxon>
        <taxon>Hildenbrandia</taxon>
    </lineage>
</organism>
<feature type="domain" description="S1 motif" evidence="4">
    <location>
        <begin position="32"/>
        <end position="97"/>
    </location>
</feature>
<evidence type="ECO:0000256" key="3">
    <source>
        <dbReference type="ARBA" id="ARBA00023274"/>
    </source>
</evidence>
<evidence type="ECO:0000256" key="2">
    <source>
        <dbReference type="ARBA" id="ARBA00022980"/>
    </source>
</evidence>
<feature type="domain" description="S1 motif" evidence="4">
    <location>
        <begin position="191"/>
        <end position="259"/>
    </location>
</feature>
<dbReference type="GO" id="GO:0006412">
    <property type="term" value="P:translation"/>
    <property type="evidence" value="ECO:0007669"/>
    <property type="project" value="TreeGrafter"/>
</dbReference>